<feature type="transmembrane region" description="Helical" evidence="1">
    <location>
        <begin position="78"/>
        <end position="96"/>
    </location>
</feature>
<gene>
    <name evidence="3" type="ORF">DM867_01790</name>
</gene>
<name>A0A5N5UBD8_9EURY</name>
<keyword evidence="4" id="KW-1185">Reference proteome</keyword>
<keyword evidence="1" id="KW-1133">Transmembrane helix</keyword>
<feature type="transmembrane region" description="Helical" evidence="1">
    <location>
        <begin position="188"/>
        <end position="209"/>
    </location>
</feature>
<evidence type="ECO:0000256" key="1">
    <source>
        <dbReference type="SAM" id="Phobius"/>
    </source>
</evidence>
<comment type="caution">
    <text evidence="3">The sequence shown here is derived from an EMBL/GenBank/DDBJ whole genome shotgun (WGS) entry which is preliminary data.</text>
</comment>
<dbReference type="EMBL" id="QKKZ01000001">
    <property type="protein sequence ID" value="KAB7515898.1"/>
    <property type="molecule type" value="Genomic_DNA"/>
</dbReference>
<evidence type="ECO:0000313" key="3">
    <source>
        <dbReference type="EMBL" id="KAB7515898.1"/>
    </source>
</evidence>
<reference evidence="3 4" key="1">
    <citation type="submission" date="2019-10" db="EMBL/GenBank/DDBJ databases">
        <title>Unraveling microbial dark matter from salterns through culturing: the case of the genus Halosegnis.</title>
        <authorList>
            <person name="Duran-Viseras A."/>
            <person name="Andrei A.-S."/>
            <person name="Vera-Gargallo B."/>
            <person name="Ghai R."/>
            <person name="Sanchez-Porro C."/>
            <person name="Ventosa A."/>
        </authorList>
    </citation>
    <scope>NUCLEOTIDE SEQUENCE [LARGE SCALE GENOMIC DNA]</scope>
    <source>
        <strain evidence="3 4">F18-79</strain>
    </source>
</reference>
<keyword evidence="1" id="KW-0472">Membrane</keyword>
<organism evidence="3 4">
    <name type="scientific">Halosegnis rubeus</name>
    <dbReference type="NCBI Taxonomy" id="2212850"/>
    <lineage>
        <taxon>Archaea</taxon>
        <taxon>Methanobacteriati</taxon>
        <taxon>Methanobacteriota</taxon>
        <taxon>Stenosarchaea group</taxon>
        <taxon>Halobacteria</taxon>
        <taxon>Halobacteriales</taxon>
        <taxon>Natronomonadaceae</taxon>
        <taxon>Halosegnis</taxon>
    </lineage>
</organism>
<proteinExistence type="predicted"/>
<dbReference type="InterPro" id="IPR032816">
    <property type="entry name" value="VTT_dom"/>
</dbReference>
<dbReference type="Proteomes" id="UP000326865">
    <property type="component" value="Unassembled WGS sequence"/>
</dbReference>
<feature type="domain" description="VTT" evidence="2">
    <location>
        <begin position="61"/>
        <end position="173"/>
    </location>
</feature>
<evidence type="ECO:0000313" key="4">
    <source>
        <dbReference type="Proteomes" id="UP000326865"/>
    </source>
</evidence>
<feature type="transmembrane region" description="Helical" evidence="1">
    <location>
        <begin position="44"/>
        <end position="66"/>
    </location>
</feature>
<evidence type="ECO:0000259" key="2">
    <source>
        <dbReference type="Pfam" id="PF09335"/>
    </source>
</evidence>
<accession>A0A5N5UBD8</accession>
<keyword evidence="1" id="KW-0812">Transmembrane</keyword>
<dbReference type="Pfam" id="PF09335">
    <property type="entry name" value="VTT_dom"/>
    <property type="match status" value="1"/>
</dbReference>
<dbReference type="RefSeq" id="WP_152133614.1">
    <property type="nucleotide sequence ID" value="NZ_QKKZ01000001.1"/>
</dbReference>
<protein>
    <submittedName>
        <fullName evidence="3">TVP38/TMEM64 family protein</fullName>
    </submittedName>
</protein>
<sequence>MHPVARRQAAGVATLALVAGVAAVVLSPAGVARALTALADRPLLFVGVVSVAYLLRFLAAWPISALSVVVGFTLGPRAVPLALAGAVVTCLPPYLLAGRFDQRGPLATLADHGDRYFTAAGGLRGIVAARLAPLPADAVSYTAGLSGVSLPAYAVGTALGELPWVTAAVLVGASAERVTTDGMAGGPALVVGAVALAVLLLAGPAYRALRG</sequence>
<dbReference type="AlphaFoldDB" id="A0A5N5UBD8"/>